<dbReference type="InterPro" id="IPR037883">
    <property type="entry name" value="Knr4/Smi1-like_sf"/>
</dbReference>
<name>A0A1E7LLC6_9ACTN</name>
<evidence type="ECO:0000313" key="1">
    <source>
        <dbReference type="EMBL" id="OEV16931.1"/>
    </source>
</evidence>
<evidence type="ECO:0000313" key="2">
    <source>
        <dbReference type="Proteomes" id="UP000175971"/>
    </source>
</evidence>
<dbReference type="AlphaFoldDB" id="A0A1E7LLC6"/>
<protein>
    <recommendedName>
        <fullName evidence="3">Knr4/Smi1-like domain-containing protein</fullName>
    </recommendedName>
</protein>
<dbReference type="PATRIC" id="fig|518642.7.peg.6947"/>
<dbReference type="Proteomes" id="UP000175971">
    <property type="component" value="Unassembled WGS sequence"/>
</dbReference>
<proteinExistence type="predicted"/>
<dbReference type="EMBL" id="LJGZ01000100">
    <property type="protein sequence ID" value="OEV16931.1"/>
    <property type="molecule type" value="Genomic_DNA"/>
</dbReference>
<dbReference type="RefSeq" id="WP_070203507.1">
    <property type="nucleotide sequence ID" value="NZ_LJGZ01000100.1"/>
</dbReference>
<organism evidence="1 2">
    <name type="scientific">Streptomyces nanshensis</name>
    <dbReference type="NCBI Taxonomy" id="518642"/>
    <lineage>
        <taxon>Bacteria</taxon>
        <taxon>Bacillati</taxon>
        <taxon>Actinomycetota</taxon>
        <taxon>Actinomycetes</taxon>
        <taxon>Kitasatosporales</taxon>
        <taxon>Streptomycetaceae</taxon>
        <taxon>Streptomyces</taxon>
    </lineage>
</organism>
<reference evidence="1 2" key="1">
    <citation type="journal article" date="2016" name="Front. Microbiol.">
        <title>Comparative Genomics Analysis of Streptomyces Species Reveals Their Adaptation to the Marine Environment and Their Diversity at the Genomic Level.</title>
        <authorList>
            <person name="Tian X."/>
            <person name="Zhang Z."/>
            <person name="Yang T."/>
            <person name="Chen M."/>
            <person name="Li J."/>
            <person name="Chen F."/>
            <person name="Yang J."/>
            <person name="Li W."/>
            <person name="Zhang B."/>
            <person name="Zhang Z."/>
            <person name="Wu J."/>
            <person name="Zhang C."/>
            <person name="Long L."/>
            <person name="Xiao J."/>
        </authorList>
    </citation>
    <scope>NUCLEOTIDE SEQUENCE [LARGE SCALE GENOMIC DNA]</scope>
    <source>
        <strain evidence="1 2">SCSIO M10372</strain>
    </source>
</reference>
<evidence type="ECO:0008006" key="3">
    <source>
        <dbReference type="Google" id="ProtNLM"/>
    </source>
</evidence>
<sequence length="211" mass="23306">MDSRITRIRSKLAKIPYQAQRSHSMSEERHQFRLGPRISASEADAFEAEHRIVLPAAYRAFLIELGGSGAGPFYGLLPLEECRLFTMNRNPADGSPRGFTHVDHPDALQGDLFLHVIEMGCSDLCLIAVTGPLAGRMVTGNADGFWHPNVSSAQDFLRWYERWLNHMRDGKDNHALGLTSPATIATAPWGFRATASPRCQYIDGADPAVST</sequence>
<keyword evidence="2" id="KW-1185">Reference proteome</keyword>
<comment type="caution">
    <text evidence="1">The sequence shown here is derived from an EMBL/GenBank/DDBJ whole genome shotgun (WGS) entry which is preliminary data.</text>
</comment>
<dbReference type="OrthoDB" id="1190024at2"/>
<dbReference type="SUPFAM" id="SSF160631">
    <property type="entry name" value="SMI1/KNR4-like"/>
    <property type="match status" value="1"/>
</dbReference>
<accession>A0A1E7LLC6</accession>
<gene>
    <name evidence="1" type="ORF">AN221_30155</name>
</gene>